<sequence>MLIIFNIVIYKLFITKSIKSSSLLYDIDPNKLIYLQSLLPIFFIILTVIISLIYFNKINVYCIIKLLIKYFVIYILAMLSPLLLSLLLPDPFDSLANTYILSYAGGSILSIINWEIVGYGDASKNVLKYLIVFILLFIFILIVSTIFIYKNKKISISKIKSSLIISILILIISILFMNTIRKGISTDFFISVYLVKFSYFVYFLQIYYPVKDIIILYYHSY</sequence>
<evidence type="ECO:0000313" key="3">
    <source>
        <dbReference type="Proteomes" id="UP000010793"/>
    </source>
</evidence>
<feature type="transmembrane region" description="Helical" evidence="1">
    <location>
        <begin position="155"/>
        <end position="176"/>
    </location>
</feature>
<feature type="transmembrane region" description="Helical" evidence="1">
    <location>
        <begin position="188"/>
        <end position="208"/>
    </location>
</feature>
<feature type="transmembrane region" description="Helical" evidence="1">
    <location>
        <begin position="100"/>
        <end position="117"/>
    </location>
</feature>
<feature type="transmembrane region" description="Helical" evidence="1">
    <location>
        <begin position="67"/>
        <end position="88"/>
    </location>
</feature>
<feature type="transmembrane region" description="Helical" evidence="1">
    <location>
        <begin position="129"/>
        <end position="149"/>
    </location>
</feature>
<proteinExistence type="predicted"/>
<keyword evidence="1" id="KW-0472">Membrane</keyword>
<accession>A0A3B6VLG1</accession>
<reference evidence="2 3" key="1">
    <citation type="journal article" date="2013" name="Genome Announc.">
        <title>Complete Genome Sequence of the Porcine Strain Brachyspira pilosicoli P43/6/78(T.).</title>
        <authorList>
            <person name="Lin C."/>
            <person name="den Bakker H.C."/>
            <person name="Suzuki H."/>
            <person name="Lefebure T."/>
            <person name="Ponnala L."/>
            <person name="Sun Q."/>
            <person name="Stanhope M.J."/>
            <person name="Wiedmann M."/>
            <person name="Duhamel G.E."/>
        </authorList>
    </citation>
    <scope>NUCLEOTIDE SEQUENCE [LARGE SCALE GENOMIC DNA]</scope>
    <source>
        <strain evidence="2 3">P43/6/78</strain>
    </source>
</reference>
<keyword evidence="3" id="KW-1185">Reference proteome</keyword>
<feature type="transmembrane region" description="Helical" evidence="1">
    <location>
        <begin position="33"/>
        <end position="55"/>
    </location>
</feature>
<dbReference type="EMBL" id="CP002873">
    <property type="protein sequence ID" value="AGA66733.1"/>
    <property type="molecule type" value="Genomic_DNA"/>
</dbReference>
<evidence type="ECO:0000256" key="1">
    <source>
        <dbReference type="SAM" id="Phobius"/>
    </source>
</evidence>
<gene>
    <name evidence="2" type="ORF">BPP43_07605</name>
</gene>
<dbReference type="Proteomes" id="UP000010793">
    <property type="component" value="Chromosome"/>
</dbReference>
<organism evidence="2 3">
    <name type="scientific">Brachyspira pilosicoli P43/6/78</name>
    <dbReference type="NCBI Taxonomy" id="1042417"/>
    <lineage>
        <taxon>Bacteria</taxon>
        <taxon>Pseudomonadati</taxon>
        <taxon>Spirochaetota</taxon>
        <taxon>Spirochaetia</taxon>
        <taxon>Brachyspirales</taxon>
        <taxon>Brachyspiraceae</taxon>
        <taxon>Brachyspira</taxon>
    </lineage>
</organism>
<keyword evidence="1" id="KW-1133">Transmembrane helix</keyword>
<protein>
    <submittedName>
        <fullName evidence="2">Uncharacterized protein</fullName>
    </submittedName>
</protein>
<dbReference type="AlphaFoldDB" id="A0A3B6VLG1"/>
<name>A0A3B6VLG1_BRAPL</name>
<evidence type="ECO:0000313" key="2">
    <source>
        <dbReference type="EMBL" id="AGA66733.1"/>
    </source>
</evidence>
<keyword evidence="1" id="KW-0812">Transmembrane</keyword>
<dbReference type="KEGG" id="bpip:BPP43_07605"/>